<keyword evidence="9" id="KW-1185">Reference proteome</keyword>
<feature type="transmembrane region" description="Helical" evidence="6">
    <location>
        <begin position="105"/>
        <end position="122"/>
    </location>
</feature>
<feature type="transmembrane region" description="Helical" evidence="6">
    <location>
        <begin position="314"/>
        <end position="333"/>
    </location>
</feature>
<dbReference type="PANTHER" id="PTHR23528:SF1">
    <property type="entry name" value="MAJOR FACILITATOR SUPERFAMILY (MFS) PROFILE DOMAIN-CONTAINING PROTEIN"/>
    <property type="match status" value="1"/>
</dbReference>
<evidence type="ECO:0000256" key="5">
    <source>
        <dbReference type="ARBA" id="ARBA00023136"/>
    </source>
</evidence>
<dbReference type="InterPro" id="IPR011701">
    <property type="entry name" value="MFS"/>
</dbReference>
<evidence type="ECO:0000313" key="8">
    <source>
        <dbReference type="EMBL" id="KRK95040.1"/>
    </source>
</evidence>
<comment type="subcellular location">
    <subcellularLocation>
        <location evidence="1">Cell membrane</location>
        <topology evidence="1">Multi-pass membrane protein</topology>
    </subcellularLocation>
</comment>
<evidence type="ECO:0000256" key="1">
    <source>
        <dbReference type="ARBA" id="ARBA00004651"/>
    </source>
</evidence>
<dbReference type="SUPFAM" id="SSF103473">
    <property type="entry name" value="MFS general substrate transporter"/>
    <property type="match status" value="1"/>
</dbReference>
<dbReference type="AlphaFoldDB" id="A0A0R1LHL4"/>
<comment type="caution">
    <text evidence="8">The sequence shown here is derived from an EMBL/GenBank/DDBJ whole genome shotgun (WGS) entry which is preliminary data.</text>
</comment>
<dbReference type="PROSITE" id="PS50850">
    <property type="entry name" value="MFS"/>
    <property type="match status" value="1"/>
</dbReference>
<dbReference type="PATRIC" id="fig|1423715.3.peg.2301"/>
<feature type="transmembrane region" description="Helical" evidence="6">
    <location>
        <begin position="404"/>
        <end position="423"/>
    </location>
</feature>
<evidence type="ECO:0000256" key="6">
    <source>
        <dbReference type="SAM" id="Phobius"/>
    </source>
</evidence>
<dbReference type="OrthoDB" id="9764596at2"/>
<sequence>MSKDNKAVTSSVGEVTNAKVKDEEQPKLPWMVSSAMFLAPLCWYGPIGSTRSVLIPQLFSQLDPVHKVWAVGILATVASITGAIANLLFGAFSDVTRTRFGKRKPYIVLGTIAIAISLIVIANVKSIMAIIIIWIIAAAAENAIAAAIYPQISDRVAPKWRGTVSTFYGVGFTIAQQGFALLAAQFLGNVKMGIYFMAGCTVVLALIHELLIQEKGNLDEPKVNLNKDTLKKYFFFPTHDARDFYLALTGKFFMVVGSTIVTTFLLFLFTDYIGQNTAEAGKSISIFSSIMLIIGVIFALIGGPLADKLKRVKAPVVIATFALGFAALFPLFVQKPWAMFVYAVIAAFGNGLYNSVDGALNMDVLPSSDTAGKDLGLINLANTLGQMLGAMVVSAIVASFGYGAIFIFAIAMELIGGIAIAMIKRIR</sequence>
<dbReference type="RefSeq" id="WP_057803010.1">
    <property type="nucleotide sequence ID" value="NZ_AZDV01000023.1"/>
</dbReference>
<feature type="transmembrane region" description="Helical" evidence="6">
    <location>
        <begin position="68"/>
        <end position="93"/>
    </location>
</feature>
<dbReference type="STRING" id="1423715.FD25_GL002226"/>
<feature type="transmembrane region" description="Helical" evidence="6">
    <location>
        <begin position="377"/>
        <end position="398"/>
    </location>
</feature>
<feature type="transmembrane region" description="Helical" evidence="6">
    <location>
        <begin position="128"/>
        <end position="152"/>
    </location>
</feature>
<dbReference type="Proteomes" id="UP000051955">
    <property type="component" value="Unassembled WGS sequence"/>
</dbReference>
<evidence type="ECO:0000313" key="9">
    <source>
        <dbReference type="Proteomes" id="UP000051955"/>
    </source>
</evidence>
<feature type="domain" description="Major facilitator superfamily (MFS) profile" evidence="7">
    <location>
        <begin position="32"/>
        <end position="427"/>
    </location>
</feature>
<dbReference type="EMBL" id="AZDV01000023">
    <property type="protein sequence ID" value="KRK95040.1"/>
    <property type="molecule type" value="Genomic_DNA"/>
</dbReference>
<proteinExistence type="predicted"/>
<dbReference type="GO" id="GO:0005886">
    <property type="term" value="C:plasma membrane"/>
    <property type="evidence" value="ECO:0007669"/>
    <property type="project" value="UniProtKB-SubCell"/>
</dbReference>
<keyword evidence="3 6" id="KW-0812">Transmembrane</keyword>
<keyword evidence="4 6" id="KW-1133">Transmembrane helix</keyword>
<dbReference type="Pfam" id="PF07690">
    <property type="entry name" value="MFS_1"/>
    <property type="match status" value="1"/>
</dbReference>
<dbReference type="PANTHER" id="PTHR23528">
    <property type="match status" value="1"/>
</dbReference>
<evidence type="ECO:0000259" key="7">
    <source>
        <dbReference type="PROSITE" id="PS50850"/>
    </source>
</evidence>
<accession>A0A0R1LHL4</accession>
<dbReference type="InterPro" id="IPR036259">
    <property type="entry name" value="MFS_trans_sf"/>
</dbReference>
<dbReference type="Gene3D" id="1.20.1250.20">
    <property type="entry name" value="MFS general substrate transporter like domains"/>
    <property type="match status" value="2"/>
</dbReference>
<gene>
    <name evidence="8" type="ORF">FD25_GL002226</name>
</gene>
<feature type="transmembrane region" description="Helical" evidence="6">
    <location>
        <begin position="28"/>
        <end position="48"/>
    </location>
</feature>
<dbReference type="InterPro" id="IPR020846">
    <property type="entry name" value="MFS_dom"/>
</dbReference>
<dbReference type="GO" id="GO:0022857">
    <property type="term" value="F:transmembrane transporter activity"/>
    <property type="evidence" value="ECO:0007669"/>
    <property type="project" value="InterPro"/>
</dbReference>
<feature type="transmembrane region" description="Helical" evidence="6">
    <location>
        <begin position="284"/>
        <end position="302"/>
    </location>
</feature>
<feature type="transmembrane region" description="Helical" evidence="6">
    <location>
        <begin position="193"/>
        <end position="212"/>
    </location>
</feature>
<feature type="transmembrane region" description="Helical" evidence="6">
    <location>
        <begin position="252"/>
        <end position="272"/>
    </location>
</feature>
<reference evidence="8 9" key="1">
    <citation type="journal article" date="2015" name="Genome Announc.">
        <title>Expanding the biotechnology potential of lactobacilli through comparative genomics of 213 strains and associated genera.</title>
        <authorList>
            <person name="Sun Z."/>
            <person name="Harris H.M."/>
            <person name="McCann A."/>
            <person name="Guo C."/>
            <person name="Argimon S."/>
            <person name="Zhang W."/>
            <person name="Yang X."/>
            <person name="Jeffery I.B."/>
            <person name="Cooney J.C."/>
            <person name="Kagawa T.F."/>
            <person name="Liu W."/>
            <person name="Song Y."/>
            <person name="Salvetti E."/>
            <person name="Wrobel A."/>
            <person name="Rasinkangas P."/>
            <person name="Parkhill J."/>
            <person name="Rea M.C."/>
            <person name="O'Sullivan O."/>
            <person name="Ritari J."/>
            <person name="Douillard F.P."/>
            <person name="Paul Ross R."/>
            <person name="Yang R."/>
            <person name="Briner A.E."/>
            <person name="Felis G.E."/>
            <person name="de Vos W.M."/>
            <person name="Barrangou R."/>
            <person name="Klaenhammer T.R."/>
            <person name="Caufield P.W."/>
            <person name="Cui Y."/>
            <person name="Zhang H."/>
            <person name="O'Toole P.W."/>
        </authorList>
    </citation>
    <scope>NUCLEOTIDE SEQUENCE [LARGE SCALE GENOMIC DNA]</scope>
    <source>
        <strain evidence="8 9">DSM 19394</strain>
    </source>
</reference>
<evidence type="ECO:0000256" key="3">
    <source>
        <dbReference type="ARBA" id="ARBA00022692"/>
    </source>
</evidence>
<organism evidence="8 9">
    <name type="scientific">Levilactobacillus acidifarinae DSM 19394 = JCM 15949</name>
    <dbReference type="NCBI Taxonomy" id="1423715"/>
    <lineage>
        <taxon>Bacteria</taxon>
        <taxon>Bacillati</taxon>
        <taxon>Bacillota</taxon>
        <taxon>Bacilli</taxon>
        <taxon>Lactobacillales</taxon>
        <taxon>Lactobacillaceae</taxon>
        <taxon>Levilactobacillus</taxon>
    </lineage>
</organism>
<evidence type="ECO:0000256" key="2">
    <source>
        <dbReference type="ARBA" id="ARBA00022448"/>
    </source>
</evidence>
<name>A0A0R1LHL4_9LACO</name>
<feature type="transmembrane region" description="Helical" evidence="6">
    <location>
        <begin position="339"/>
        <end position="356"/>
    </location>
</feature>
<keyword evidence="2" id="KW-0813">Transport</keyword>
<keyword evidence="5 6" id="KW-0472">Membrane</keyword>
<evidence type="ECO:0000256" key="4">
    <source>
        <dbReference type="ARBA" id="ARBA00022989"/>
    </source>
</evidence>
<protein>
    <submittedName>
        <fullName evidence="8">Major facilitator superfamily protein</fullName>
    </submittedName>
</protein>
<feature type="transmembrane region" description="Helical" evidence="6">
    <location>
        <begin position="164"/>
        <end position="187"/>
    </location>
</feature>